<dbReference type="PANTHER" id="PTHR43470:SF4">
    <property type="entry name" value="ABC TRANSPORTER PERMEASE PROTEIN YQGI-RELATED"/>
    <property type="match status" value="1"/>
</dbReference>
<comment type="subcellular location">
    <subcellularLocation>
        <location evidence="1 8">Cell membrane</location>
        <topology evidence="1 8">Multi-pass membrane protein</topology>
    </subcellularLocation>
</comment>
<reference evidence="10" key="1">
    <citation type="journal article" date="2014" name="Int. J. Syst. Evol. Microbiol.">
        <title>Complete genome sequence of Corynebacterium casei LMG S-19264T (=DSM 44701T), isolated from a smear-ripened cheese.</title>
        <authorList>
            <consortium name="US DOE Joint Genome Institute (JGI-PGF)"/>
            <person name="Walter F."/>
            <person name="Albersmeier A."/>
            <person name="Kalinowski J."/>
            <person name="Ruckert C."/>
        </authorList>
    </citation>
    <scope>NUCLEOTIDE SEQUENCE</scope>
    <source>
        <strain evidence="10">CGMCC 1.16134</strain>
    </source>
</reference>
<evidence type="ECO:0000256" key="4">
    <source>
        <dbReference type="ARBA" id="ARBA00022475"/>
    </source>
</evidence>
<protein>
    <recommendedName>
        <fullName evidence="8">Phosphate transport system permease protein PstA</fullName>
    </recommendedName>
</protein>
<feature type="transmembrane region" description="Helical" evidence="8">
    <location>
        <begin position="210"/>
        <end position="231"/>
    </location>
</feature>
<organism evidence="10 11">
    <name type="scientific">Paenibacillus albidus</name>
    <dbReference type="NCBI Taxonomy" id="2041023"/>
    <lineage>
        <taxon>Bacteria</taxon>
        <taxon>Bacillati</taxon>
        <taxon>Bacillota</taxon>
        <taxon>Bacilli</taxon>
        <taxon>Bacillales</taxon>
        <taxon>Paenibacillaceae</taxon>
        <taxon>Paenibacillus</taxon>
    </lineage>
</organism>
<dbReference type="AlphaFoldDB" id="A0A917BUG7"/>
<dbReference type="NCBIfam" id="TIGR00974">
    <property type="entry name" value="3a0107s02c"/>
    <property type="match status" value="1"/>
</dbReference>
<dbReference type="PANTHER" id="PTHR43470">
    <property type="entry name" value="PHOSPHATE TRANSPORT SYSTEM PERMEASE PROTEIN PSTA-RELATED"/>
    <property type="match status" value="1"/>
</dbReference>
<keyword evidence="11" id="KW-1185">Reference proteome</keyword>
<evidence type="ECO:0000256" key="5">
    <source>
        <dbReference type="ARBA" id="ARBA00022692"/>
    </source>
</evidence>
<evidence type="ECO:0000313" key="10">
    <source>
        <dbReference type="EMBL" id="GGF59135.1"/>
    </source>
</evidence>
<dbReference type="EMBL" id="BMKR01000001">
    <property type="protein sequence ID" value="GGF59135.1"/>
    <property type="molecule type" value="Genomic_DNA"/>
</dbReference>
<evidence type="ECO:0000256" key="7">
    <source>
        <dbReference type="ARBA" id="ARBA00023136"/>
    </source>
</evidence>
<feature type="transmembrane region" description="Helical" evidence="8">
    <location>
        <begin position="285"/>
        <end position="305"/>
    </location>
</feature>
<dbReference type="Gene3D" id="1.10.3720.10">
    <property type="entry name" value="MetI-like"/>
    <property type="match status" value="1"/>
</dbReference>
<evidence type="ECO:0000313" key="11">
    <source>
        <dbReference type="Proteomes" id="UP000637643"/>
    </source>
</evidence>
<keyword evidence="6 8" id="KW-1133">Transmembrane helix</keyword>
<dbReference type="PROSITE" id="PS50928">
    <property type="entry name" value="ABC_TM1"/>
    <property type="match status" value="1"/>
</dbReference>
<evidence type="ECO:0000256" key="6">
    <source>
        <dbReference type="ARBA" id="ARBA00022989"/>
    </source>
</evidence>
<evidence type="ECO:0000256" key="8">
    <source>
        <dbReference type="RuleBase" id="RU363043"/>
    </source>
</evidence>
<dbReference type="InterPro" id="IPR035906">
    <property type="entry name" value="MetI-like_sf"/>
</dbReference>
<feature type="transmembrane region" description="Helical" evidence="8">
    <location>
        <begin position="95"/>
        <end position="116"/>
    </location>
</feature>
<dbReference type="CDD" id="cd06261">
    <property type="entry name" value="TM_PBP2"/>
    <property type="match status" value="1"/>
</dbReference>
<keyword evidence="3" id="KW-0813">Transport</keyword>
<proteinExistence type="inferred from homology"/>
<feature type="domain" description="ABC transmembrane type-1" evidence="9">
    <location>
        <begin position="91"/>
        <end position="299"/>
    </location>
</feature>
<name>A0A917BUG7_9BACL</name>
<dbReference type="InterPro" id="IPR000515">
    <property type="entry name" value="MetI-like"/>
</dbReference>
<sequence>MSGSSSTGKGHPVKGGRTQAMEFSRTRYTARAQRRNKAATFGFYTLGFLVMLLIFWMLFTILAKGLPALSFDFLIKQPEEIDPGGGIGPVLFNSFYILFISLLISVPIGIGAGIYMAEYAPDNAFTGALRICVESLSSVPSIVFGLLGLAIFAEYFDVGLTILGGGVSLALLNLPMLARVTEEAVRAVPGEIREAGYALGMTKFHVIRKVVLPVALSAIITGVCLVAGRAFGESAVIILTAGLSTSGEMWDFNLFSPGETLAVHLWYVQSEAIVEDARQIADKSAAVLVFVVLLINLAFRLPLWFGKRRQGH</sequence>
<comment type="similarity">
    <text evidence="2 8">Belongs to the binding-protein-dependent transport system permease family. CysTW subfamily.</text>
</comment>
<comment type="caution">
    <text evidence="10">The sequence shown here is derived from an EMBL/GenBank/DDBJ whole genome shotgun (WGS) entry which is preliminary data.</text>
</comment>
<feature type="transmembrane region" description="Helical" evidence="8">
    <location>
        <begin position="158"/>
        <end position="178"/>
    </location>
</feature>
<feature type="transmembrane region" description="Helical" evidence="8">
    <location>
        <begin position="41"/>
        <end position="63"/>
    </location>
</feature>
<keyword evidence="7 8" id="KW-0472">Membrane</keyword>
<dbReference type="GO" id="GO:0005315">
    <property type="term" value="F:phosphate transmembrane transporter activity"/>
    <property type="evidence" value="ECO:0007669"/>
    <property type="project" value="InterPro"/>
</dbReference>
<accession>A0A917BUG7</accession>
<dbReference type="Proteomes" id="UP000637643">
    <property type="component" value="Unassembled WGS sequence"/>
</dbReference>
<evidence type="ECO:0000256" key="3">
    <source>
        <dbReference type="ARBA" id="ARBA00022448"/>
    </source>
</evidence>
<feature type="transmembrane region" description="Helical" evidence="8">
    <location>
        <begin position="128"/>
        <end position="152"/>
    </location>
</feature>
<dbReference type="SUPFAM" id="SSF161098">
    <property type="entry name" value="MetI-like"/>
    <property type="match status" value="1"/>
</dbReference>
<keyword evidence="5 8" id="KW-0812">Transmembrane</keyword>
<evidence type="ECO:0000256" key="1">
    <source>
        <dbReference type="ARBA" id="ARBA00004651"/>
    </source>
</evidence>
<keyword evidence="4 8" id="KW-1003">Cell membrane</keyword>
<evidence type="ECO:0000256" key="2">
    <source>
        <dbReference type="ARBA" id="ARBA00007069"/>
    </source>
</evidence>
<reference evidence="10" key="2">
    <citation type="submission" date="2020-09" db="EMBL/GenBank/DDBJ databases">
        <authorList>
            <person name="Sun Q."/>
            <person name="Zhou Y."/>
        </authorList>
    </citation>
    <scope>NUCLEOTIDE SEQUENCE</scope>
    <source>
        <strain evidence="10">CGMCC 1.16134</strain>
    </source>
</reference>
<dbReference type="GO" id="GO:0035435">
    <property type="term" value="P:phosphate ion transmembrane transport"/>
    <property type="evidence" value="ECO:0007669"/>
    <property type="project" value="InterPro"/>
</dbReference>
<dbReference type="InterPro" id="IPR005672">
    <property type="entry name" value="Phosphate_PstA"/>
</dbReference>
<dbReference type="Pfam" id="PF00528">
    <property type="entry name" value="BPD_transp_1"/>
    <property type="match status" value="1"/>
</dbReference>
<evidence type="ECO:0000259" key="9">
    <source>
        <dbReference type="PROSITE" id="PS50928"/>
    </source>
</evidence>
<dbReference type="GO" id="GO:0005886">
    <property type="term" value="C:plasma membrane"/>
    <property type="evidence" value="ECO:0007669"/>
    <property type="project" value="UniProtKB-SubCell"/>
</dbReference>
<gene>
    <name evidence="10" type="primary">pstA</name>
    <name evidence="10" type="ORF">GCM10010912_00360</name>
</gene>